<dbReference type="SUPFAM" id="SSF103473">
    <property type="entry name" value="MFS general substrate transporter"/>
    <property type="match status" value="1"/>
</dbReference>
<comment type="caution">
    <text evidence="8">The sequence shown here is derived from an EMBL/GenBank/DDBJ whole genome shotgun (WGS) entry which is preliminary data.</text>
</comment>
<feature type="transmembrane region" description="Helical" evidence="6">
    <location>
        <begin position="359"/>
        <end position="378"/>
    </location>
</feature>
<keyword evidence="4 6" id="KW-1133">Transmembrane helix</keyword>
<dbReference type="PROSITE" id="PS50850">
    <property type="entry name" value="MFS"/>
    <property type="match status" value="1"/>
</dbReference>
<evidence type="ECO:0000313" key="8">
    <source>
        <dbReference type="EMBL" id="PPQ96786.1"/>
    </source>
</evidence>
<feature type="transmembrane region" description="Helical" evidence="6">
    <location>
        <begin position="390"/>
        <end position="416"/>
    </location>
</feature>
<evidence type="ECO:0000256" key="5">
    <source>
        <dbReference type="ARBA" id="ARBA00023136"/>
    </source>
</evidence>
<keyword evidence="2" id="KW-0813">Transport</keyword>
<feature type="transmembrane region" description="Helical" evidence="6">
    <location>
        <begin position="462"/>
        <end position="481"/>
    </location>
</feature>
<evidence type="ECO:0000256" key="6">
    <source>
        <dbReference type="SAM" id="Phobius"/>
    </source>
</evidence>
<evidence type="ECO:0000256" key="1">
    <source>
        <dbReference type="ARBA" id="ARBA00004141"/>
    </source>
</evidence>
<protein>
    <recommendedName>
        <fullName evidence="7">Major facilitator superfamily (MFS) profile domain-containing protein</fullName>
    </recommendedName>
</protein>
<dbReference type="GO" id="GO:0016020">
    <property type="term" value="C:membrane"/>
    <property type="evidence" value="ECO:0007669"/>
    <property type="project" value="UniProtKB-SubCell"/>
</dbReference>
<dbReference type="OrthoDB" id="419616at2759"/>
<keyword evidence="5 6" id="KW-0472">Membrane</keyword>
<gene>
    <name evidence="8" type="ORF">CVT26_006197</name>
</gene>
<keyword evidence="9" id="KW-1185">Reference proteome</keyword>
<dbReference type="PANTHER" id="PTHR23504:SF15">
    <property type="entry name" value="MAJOR FACILITATOR SUPERFAMILY (MFS) PROFILE DOMAIN-CONTAINING PROTEIN"/>
    <property type="match status" value="1"/>
</dbReference>
<proteinExistence type="predicted"/>
<feature type="transmembrane region" description="Helical" evidence="6">
    <location>
        <begin position="328"/>
        <end position="347"/>
    </location>
</feature>
<dbReference type="AlphaFoldDB" id="A0A409Y188"/>
<evidence type="ECO:0000256" key="3">
    <source>
        <dbReference type="ARBA" id="ARBA00022692"/>
    </source>
</evidence>
<evidence type="ECO:0000256" key="4">
    <source>
        <dbReference type="ARBA" id="ARBA00022989"/>
    </source>
</evidence>
<feature type="transmembrane region" description="Helical" evidence="6">
    <location>
        <begin position="289"/>
        <end position="308"/>
    </location>
</feature>
<dbReference type="PANTHER" id="PTHR23504">
    <property type="entry name" value="MAJOR FACILITATOR SUPERFAMILY DOMAIN-CONTAINING PROTEIN 10"/>
    <property type="match status" value="1"/>
</dbReference>
<feature type="domain" description="Major facilitator superfamily (MFS) profile" evidence="7">
    <location>
        <begin position="23"/>
        <end position="489"/>
    </location>
</feature>
<accession>A0A409Y188</accession>
<organism evidence="8 9">
    <name type="scientific">Gymnopilus dilepis</name>
    <dbReference type="NCBI Taxonomy" id="231916"/>
    <lineage>
        <taxon>Eukaryota</taxon>
        <taxon>Fungi</taxon>
        <taxon>Dikarya</taxon>
        <taxon>Basidiomycota</taxon>
        <taxon>Agaricomycotina</taxon>
        <taxon>Agaricomycetes</taxon>
        <taxon>Agaricomycetidae</taxon>
        <taxon>Agaricales</taxon>
        <taxon>Agaricineae</taxon>
        <taxon>Hymenogastraceae</taxon>
        <taxon>Gymnopilus</taxon>
    </lineage>
</organism>
<evidence type="ECO:0000313" key="9">
    <source>
        <dbReference type="Proteomes" id="UP000284706"/>
    </source>
</evidence>
<keyword evidence="3 6" id="KW-0812">Transmembrane</keyword>
<dbReference type="Gene3D" id="1.20.1250.20">
    <property type="entry name" value="MFS general substrate transporter like domains"/>
    <property type="match status" value="1"/>
</dbReference>
<name>A0A409Y188_9AGAR</name>
<evidence type="ECO:0000259" key="7">
    <source>
        <dbReference type="PROSITE" id="PS50850"/>
    </source>
</evidence>
<feature type="transmembrane region" description="Helical" evidence="6">
    <location>
        <begin position="212"/>
        <end position="234"/>
    </location>
</feature>
<comment type="subcellular location">
    <subcellularLocation>
        <location evidence="1">Membrane</location>
        <topology evidence="1">Multi-pass membrane protein</topology>
    </subcellularLocation>
</comment>
<sequence length="489" mass="53364">MPHRYAEEDSDLKAQRTPLPARQLAILLLLRFCESASTFVIFPFLSELLALVAGGDDAKVGYYSGLMELIRQSITLVSVMYWSRLSDRIGRKPVLLLGTFALAISTTSFGLSKTFVGLVLSRCIFTALNSNAGTPPDLRANITELNSAPSGVIKSMVGEITDHTNSADAFALLHVPWAVGSSFGAFIGGWLARPHDHFPESFAEPIWVTYPYLLPCAVTASIALFACFIILIFLRECQTVTAGYFYKTRSFELDDETEPLLRSDTTASNTLKTQEELVPLRSLLHKKTLIPILNYVCIASLHYAYNAIQPLFLAMPVSIGGLALPPRAVGLILGTYGITNSIFQTFMLGRLVRRFGVKAVFMAAITAFIPIFTFSPLMNLVVLTEGFCPAVWVMLAVQLSCALVMELGYGCVYMFITAAAPNKRSLGATNGLAQTLVSIGRMVMPVMASTLLSLSIVHHIFWGYAAYIVLVTFTVGGVWLASHLPSSLE</sequence>
<dbReference type="Proteomes" id="UP000284706">
    <property type="component" value="Unassembled WGS sequence"/>
</dbReference>
<dbReference type="GO" id="GO:0022857">
    <property type="term" value="F:transmembrane transporter activity"/>
    <property type="evidence" value="ECO:0007669"/>
    <property type="project" value="InterPro"/>
</dbReference>
<dbReference type="EMBL" id="NHYE01001326">
    <property type="protein sequence ID" value="PPQ96786.1"/>
    <property type="molecule type" value="Genomic_DNA"/>
</dbReference>
<dbReference type="InterPro" id="IPR036259">
    <property type="entry name" value="MFS_trans_sf"/>
</dbReference>
<evidence type="ECO:0000256" key="2">
    <source>
        <dbReference type="ARBA" id="ARBA00022448"/>
    </source>
</evidence>
<dbReference type="InParanoid" id="A0A409Y188"/>
<reference evidence="8 9" key="1">
    <citation type="journal article" date="2018" name="Evol. Lett.">
        <title>Horizontal gene cluster transfer increased hallucinogenic mushroom diversity.</title>
        <authorList>
            <person name="Reynolds H.T."/>
            <person name="Vijayakumar V."/>
            <person name="Gluck-Thaler E."/>
            <person name="Korotkin H.B."/>
            <person name="Matheny P.B."/>
            <person name="Slot J.C."/>
        </authorList>
    </citation>
    <scope>NUCLEOTIDE SEQUENCE [LARGE SCALE GENOMIC DNA]</scope>
    <source>
        <strain evidence="8 9">SRW20</strain>
    </source>
</reference>
<dbReference type="InterPro" id="IPR020846">
    <property type="entry name" value="MFS_dom"/>
</dbReference>